<feature type="transmembrane region" description="Helical" evidence="6">
    <location>
        <begin position="387"/>
        <end position="411"/>
    </location>
</feature>
<comment type="caution">
    <text evidence="8">The sequence shown here is derived from an EMBL/GenBank/DDBJ whole genome shotgun (WGS) entry which is preliminary data.</text>
</comment>
<dbReference type="GO" id="GO:0005886">
    <property type="term" value="C:plasma membrane"/>
    <property type="evidence" value="ECO:0007669"/>
    <property type="project" value="TreeGrafter"/>
</dbReference>
<evidence type="ECO:0000313" key="9">
    <source>
        <dbReference type="Proteomes" id="UP000297839"/>
    </source>
</evidence>
<dbReference type="InterPro" id="IPR036412">
    <property type="entry name" value="HAD-like_sf"/>
</dbReference>
<dbReference type="EMBL" id="SMLK01000004">
    <property type="protein sequence ID" value="TFZ00200.1"/>
    <property type="molecule type" value="Genomic_DNA"/>
</dbReference>
<evidence type="ECO:0000259" key="7">
    <source>
        <dbReference type="PROSITE" id="PS50206"/>
    </source>
</evidence>
<evidence type="ECO:0000256" key="1">
    <source>
        <dbReference type="ARBA" id="ARBA00004141"/>
    </source>
</evidence>
<dbReference type="InterPro" id="IPR044878">
    <property type="entry name" value="UbiA_sf"/>
</dbReference>
<feature type="transmembrane region" description="Helical" evidence="6">
    <location>
        <begin position="452"/>
        <end position="475"/>
    </location>
</feature>
<organism evidence="8 9">
    <name type="scientific">Ramlibacter humi</name>
    <dbReference type="NCBI Taxonomy" id="2530451"/>
    <lineage>
        <taxon>Bacteria</taxon>
        <taxon>Pseudomonadati</taxon>
        <taxon>Pseudomonadota</taxon>
        <taxon>Betaproteobacteria</taxon>
        <taxon>Burkholderiales</taxon>
        <taxon>Comamonadaceae</taxon>
        <taxon>Ramlibacter</taxon>
    </lineage>
</organism>
<dbReference type="GO" id="GO:0016765">
    <property type="term" value="F:transferase activity, transferring alkyl or aryl (other than methyl) groups"/>
    <property type="evidence" value="ECO:0007669"/>
    <property type="project" value="InterPro"/>
</dbReference>
<feature type="transmembrane region" description="Helical" evidence="6">
    <location>
        <begin position="341"/>
        <end position="359"/>
    </location>
</feature>
<keyword evidence="2" id="KW-1003">Cell membrane</keyword>
<dbReference type="PANTHER" id="PTHR11048:SF5">
    <property type="entry name" value="DECAPRENYL-PHOSPHATE PHOSPHORIBOSYLTRANSFERASE"/>
    <property type="match status" value="1"/>
</dbReference>
<feature type="domain" description="Rhodanese" evidence="7">
    <location>
        <begin position="278"/>
        <end position="305"/>
    </location>
</feature>
<proteinExistence type="predicted"/>
<dbReference type="InterPro" id="IPR039653">
    <property type="entry name" value="Prenyltransferase"/>
</dbReference>
<keyword evidence="9" id="KW-1185">Reference proteome</keyword>
<dbReference type="InterPro" id="IPR001763">
    <property type="entry name" value="Rhodanese-like_dom"/>
</dbReference>
<accession>A0A4Z0BP56</accession>
<keyword evidence="3 6" id="KW-0812">Transmembrane</keyword>
<keyword evidence="8" id="KW-0808">Transferase</keyword>
<dbReference type="Pfam" id="PF01040">
    <property type="entry name" value="UbiA"/>
    <property type="match status" value="1"/>
</dbReference>
<dbReference type="GO" id="GO:0009247">
    <property type="term" value="P:glycolipid biosynthetic process"/>
    <property type="evidence" value="ECO:0007669"/>
    <property type="project" value="TreeGrafter"/>
</dbReference>
<dbReference type="Proteomes" id="UP000297839">
    <property type="component" value="Unassembled WGS sequence"/>
</dbReference>
<dbReference type="CDD" id="cd13963">
    <property type="entry name" value="PT_UbiA_2"/>
    <property type="match status" value="1"/>
</dbReference>
<dbReference type="PANTHER" id="PTHR11048">
    <property type="entry name" value="PRENYLTRANSFERASES"/>
    <property type="match status" value="1"/>
</dbReference>
<dbReference type="AlphaFoldDB" id="A0A4Z0BP56"/>
<comment type="subcellular location">
    <subcellularLocation>
        <location evidence="1">Membrane</location>
        <topology evidence="1">Multi-pass membrane protein</topology>
    </subcellularLocation>
</comment>
<dbReference type="OrthoDB" id="9803632at2"/>
<evidence type="ECO:0000256" key="4">
    <source>
        <dbReference type="ARBA" id="ARBA00022989"/>
    </source>
</evidence>
<evidence type="ECO:0000256" key="2">
    <source>
        <dbReference type="ARBA" id="ARBA00022475"/>
    </source>
</evidence>
<dbReference type="InterPro" id="IPR023214">
    <property type="entry name" value="HAD_sf"/>
</dbReference>
<name>A0A4Z0BP56_9BURK</name>
<dbReference type="RefSeq" id="WP_135250387.1">
    <property type="nucleotide sequence ID" value="NZ_SMLK01000004.1"/>
</dbReference>
<dbReference type="SUPFAM" id="SSF56784">
    <property type="entry name" value="HAD-like"/>
    <property type="match status" value="1"/>
</dbReference>
<dbReference type="InterPro" id="IPR000537">
    <property type="entry name" value="UbiA_prenyltransferase"/>
</dbReference>
<evidence type="ECO:0000256" key="5">
    <source>
        <dbReference type="ARBA" id="ARBA00023136"/>
    </source>
</evidence>
<protein>
    <submittedName>
        <fullName evidence="8">UbiA family prenyltransferase</fullName>
    </submittedName>
</protein>
<feature type="transmembrane region" description="Helical" evidence="6">
    <location>
        <begin position="261"/>
        <end position="279"/>
    </location>
</feature>
<evidence type="ECO:0000313" key="8">
    <source>
        <dbReference type="EMBL" id="TFZ00200.1"/>
    </source>
</evidence>
<dbReference type="PROSITE" id="PS50206">
    <property type="entry name" value="RHODANESE_3"/>
    <property type="match status" value="1"/>
</dbReference>
<reference evidence="8 9" key="1">
    <citation type="submission" date="2019-03" db="EMBL/GenBank/DDBJ databases">
        <title>Ramlibacter sp. 18x22-1, whole genome shotgun sequence.</title>
        <authorList>
            <person name="Zhang X."/>
            <person name="Feng G."/>
            <person name="Zhu H."/>
        </authorList>
    </citation>
    <scope>NUCLEOTIDE SEQUENCE [LARGE SCALE GENOMIC DNA]</scope>
    <source>
        <strain evidence="8 9">18x22-1</strain>
    </source>
</reference>
<keyword evidence="5 6" id="KW-0472">Membrane</keyword>
<feature type="transmembrane region" description="Helical" evidence="6">
    <location>
        <begin position="423"/>
        <end position="440"/>
    </location>
</feature>
<dbReference type="Gene3D" id="3.40.50.1000">
    <property type="entry name" value="HAD superfamily/HAD-like"/>
    <property type="match status" value="1"/>
</dbReference>
<dbReference type="Gene3D" id="1.10.357.140">
    <property type="entry name" value="UbiA prenyltransferase"/>
    <property type="match status" value="1"/>
</dbReference>
<feature type="transmembrane region" description="Helical" evidence="6">
    <location>
        <begin position="221"/>
        <end position="241"/>
    </location>
</feature>
<evidence type="ECO:0000256" key="3">
    <source>
        <dbReference type="ARBA" id="ARBA00022692"/>
    </source>
</evidence>
<gene>
    <name evidence="8" type="ORF">EZ216_13930</name>
</gene>
<evidence type="ECO:0000256" key="6">
    <source>
        <dbReference type="SAM" id="Phobius"/>
    </source>
</evidence>
<sequence length="478" mass="51330">MSAATSPLPIAVDLDGSLVRTDTLHELALVLLRTHPLDLLRLPFWLAHGKAHLKHELALRAGIDAATLPYNEPLLAWLKEQKSAGRRLVLCTAADGLVAHAVARHLGIFDQVLVSGEGINLAGPEKRAVLEREFGPRGFDYVGNSSVDLDVWSVANAAVVVSPSASLASKAAKVSELLAVFREPVRAGTMARALRMHQWIKNLLLFVPLVAAHQLGEPALVAAALFAFVSFSLCASGVYVANDLLDLESDRAHPRKRRRPFASGALPIALGVVLAPGLMLAGLSIAVWIDGGFAAWLAAYLVLTAAYSARLKRMLLVDCVVLALLYTLRVVAGAAATGIALSFWLLAFSVFVFFSLAFVKRYVELRGAVRKDEGELIRGRGYMVQDLAVVQAIGIAAGYASVVILALYLQGDTVRALYARPEAMWGAVLLMLFWISWIWMKAGRGEVDDDPVVFAARDLTSLVVGLGILACFVAAKLG</sequence>
<dbReference type="NCBIfam" id="NF006088">
    <property type="entry name" value="PRK08238.1"/>
    <property type="match status" value="1"/>
</dbReference>
<feature type="transmembrane region" description="Helical" evidence="6">
    <location>
        <begin position="285"/>
        <end position="303"/>
    </location>
</feature>
<keyword evidence="4 6" id="KW-1133">Transmembrane helix</keyword>